<dbReference type="CDD" id="cd14659">
    <property type="entry name" value="Imelysin-like_IPPA"/>
    <property type="match status" value="1"/>
</dbReference>
<comment type="caution">
    <text evidence="5">The sequence shown here is derived from an EMBL/GenBank/DDBJ whole genome shotgun (WGS) entry which is preliminary data.</text>
</comment>
<dbReference type="Gene3D" id="1.20.1420.20">
    <property type="entry name" value="M75 peptidase, HXXE motif"/>
    <property type="match status" value="1"/>
</dbReference>
<proteinExistence type="predicted"/>
<dbReference type="InterPro" id="IPR038352">
    <property type="entry name" value="Imelysin_sf"/>
</dbReference>
<feature type="chain" id="PRO_5031144596" description="Imelysin-like domain-containing protein" evidence="3">
    <location>
        <begin position="29"/>
        <end position="384"/>
    </location>
</feature>
<sequence length="384" mass="40500">MGRKSSPFMTVMAGVAVAAGLSVSPALAGKDTENPRVVSDADMMALVVAQIDHQIIPGYQAFSVAAATLAQEAGKACADSTLSGAEIPAVRGAHAAAFTAWQRVQHLRLGPVMEQDRFHRIEYWPDPKGLGGKHLKALLTEADPPALKEVEPGRGFRGGSIAVQGFPALERLLWDDAADGTPQRRCQVVTAIADTVKTMAADTLDGWTRPDGFRQQMLAAETGTPAFRAPVEALKALHGSLSTGLQVMADLKLSGPLGSGPDKARAEKGEAWRADLTLAALRANAEAARTAYYGSSAGELSLRTLVRRHPDGEDVDVSVSYGLTEALRLLETLKGDWRGTLGSAEGYRTLQLVRGNLQTALVSVQTDVNGILGLGIGFNALDGD</sequence>
<feature type="signal peptide" evidence="3">
    <location>
        <begin position="1"/>
        <end position="28"/>
    </location>
</feature>
<dbReference type="GO" id="GO:0030313">
    <property type="term" value="C:cell envelope"/>
    <property type="evidence" value="ECO:0007669"/>
    <property type="project" value="UniProtKB-SubCell"/>
</dbReference>
<keyword evidence="6" id="KW-1185">Reference proteome</keyword>
<dbReference type="InterPro" id="IPR034984">
    <property type="entry name" value="Imelysin-like_IPPA"/>
</dbReference>
<organism evidence="5 6">
    <name type="scientific">Novispirillum itersonii</name>
    <name type="common">Aquaspirillum itersonii</name>
    <dbReference type="NCBI Taxonomy" id="189"/>
    <lineage>
        <taxon>Bacteria</taxon>
        <taxon>Pseudomonadati</taxon>
        <taxon>Pseudomonadota</taxon>
        <taxon>Alphaproteobacteria</taxon>
        <taxon>Rhodospirillales</taxon>
        <taxon>Novispirillaceae</taxon>
        <taxon>Novispirillum</taxon>
    </lineage>
</organism>
<name>A0A7X0DL37_NOVIT</name>
<dbReference type="Proteomes" id="UP000544872">
    <property type="component" value="Unassembled WGS sequence"/>
</dbReference>
<evidence type="ECO:0000256" key="2">
    <source>
        <dbReference type="ARBA" id="ARBA00022729"/>
    </source>
</evidence>
<gene>
    <name evidence="5" type="ORF">FHS48_000983</name>
</gene>
<evidence type="ECO:0000313" key="6">
    <source>
        <dbReference type="Proteomes" id="UP000544872"/>
    </source>
</evidence>
<keyword evidence="2 3" id="KW-0732">Signal</keyword>
<dbReference type="InterPro" id="IPR018976">
    <property type="entry name" value="Imelysin-like"/>
</dbReference>
<accession>A0A7X0DL37</accession>
<evidence type="ECO:0000256" key="3">
    <source>
        <dbReference type="SAM" id="SignalP"/>
    </source>
</evidence>
<dbReference type="RefSeq" id="WP_184261960.1">
    <property type="nucleotide sequence ID" value="NZ_JACIIX010000002.1"/>
</dbReference>
<feature type="domain" description="Imelysin-like" evidence="4">
    <location>
        <begin position="55"/>
        <end position="352"/>
    </location>
</feature>
<reference evidence="5 6" key="1">
    <citation type="submission" date="2020-08" db="EMBL/GenBank/DDBJ databases">
        <title>Genomic Encyclopedia of Type Strains, Phase IV (KMG-IV): sequencing the most valuable type-strain genomes for metagenomic binning, comparative biology and taxonomic classification.</title>
        <authorList>
            <person name="Goeker M."/>
        </authorList>
    </citation>
    <scope>NUCLEOTIDE SEQUENCE [LARGE SCALE GENOMIC DNA]</scope>
    <source>
        <strain evidence="5 6">DSM 11590</strain>
    </source>
</reference>
<evidence type="ECO:0000259" key="4">
    <source>
        <dbReference type="Pfam" id="PF09375"/>
    </source>
</evidence>
<evidence type="ECO:0000313" key="5">
    <source>
        <dbReference type="EMBL" id="MBB6209581.1"/>
    </source>
</evidence>
<evidence type="ECO:0000256" key="1">
    <source>
        <dbReference type="ARBA" id="ARBA00004196"/>
    </source>
</evidence>
<dbReference type="EMBL" id="JACIIX010000002">
    <property type="protein sequence ID" value="MBB6209581.1"/>
    <property type="molecule type" value="Genomic_DNA"/>
</dbReference>
<dbReference type="AlphaFoldDB" id="A0A7X0DL37"/>
<comment type="subcellular location">
    <subcellularLocation>
        <location evidence="1">Cell envelope</location>
    </subcellularLocation>
</comment>
<dbReference type="Pfam" id="PF09375">
    <property type="entry name" value="Peptidase_M75"/>
    <property type="match status" value="1"/>
</dbReference>
<protein>
    <recommendedName>
        <fullName evidence="4">Imelysin-like domain-containing protein</fullName>
    </recommendedName>
</protein>